<proteinExistence type="predicted"/>
<evidence type="ECO:0000313" key="3">
    <source>
        <dbReference type="Proteomes" id="UP001370490"/>
    </source>
</evidence>
<feature type="compositionally biased region" description="Acidic residues" evidence="1">
    <location>
        <begin position="118"/>
        <end position="130"/>
    </location>
</feature>
<evidence type="ECO:0000256" key="1">
    <source>
        <dbReference type="SAM" id="MobiDB-lite"/>
    </source>
</evidence>
<organism evidence="2 3">
    <name type="scientific">Dillenia turbinata</name>
    <dbReference type="NCBI Taxonomy" id="194707"/>
    <lineage>
        <taxon>Eukaryota</taxon>
        <taxon>Viridiplantae</taxon>
        <taxon>Streptophyta</taxon>
        <taxon>Embryophyta</taxon>
        <taxon>Tracheophyta</taxon>
        <taxon>Spermatophyta</taxon>
        <taxon>Magnoliopsida</taxon>
        <taxon>eudicotyledons</taxon>
        <taxon>Gunneridae</taxon>
        <taxon>Pentapetalae</taxon>
        <taxon>Dilleniales</taxon>
        <taxon>Dilleniaceae</taxon>
        <taxon>Dillenia</taxon>
    </lineage>
</organism>
<keyword evidence="3" id="KW-1185">Reference proteome</keyword>
<name>A0AAN8W741_9MAGN</name>
<reference evidence="2 3" key="1">
    <citation type="submission" date="2023-12" db="EMBL/GenBank/DDBJ databases">
        <title>A high-quality genome assembly for Dillenia turbinata (Dilleniales).</title>
        <authorList>
            <person name="Chanderbali A."/>
        </authorList>
    </citation>
    <scope>NUCLEOTIDE SEQUENCE [LARGE SCALE GENOMIC DNA]</scope>
    <source>
        <strain evidence="2">LSX21</strain>
        <tissue evidence="2">Leaf</tissue>
    </source>
</reference>
<accession>A0AAN8W741</accession>
<gene>
    <name evidence="2" type="ORF">RJ641_029968</name>
</gene>
<feature type="region of interest" description="Disordered" evidence="1">
    <location>
        <begin position="29"/>
        <end position="70"/>
    </location>
</feature>
<dbReference type="EMBL" id="JBAMMX010000005">
    <property type="protein sequence ID" value="KAK6940437.1"/>
    <property type="molecule type" value="Genomic_DNA"/>
</dbReference>
<dbReference type="Proteomes" id="UP001370490">
    <property type="component" value="Unassembled WGS sequence"/>
</dbReference>
<sequence>MEINPWDMINPERINQLRNVPGLGFSDSNDHTLKLGSKDDLTSKPGMLVQNPSPRIPLEHTSHSAEQASISSNRWEAGSIKPLLVRALRRVWPERPTISRFLPSKSIAKSLTMRSETFLEEDCEEEDEEAEERKMRYLE</sequence>
<dbReference type="AlphaFoldDB" id="A0AAN8W741"/>
<feature type="region of interest" description="Disordered" evidence="1">
    <location>
        <begin position="118"/>
        <end position="139"/>
    </location>
</feature>
<comment type="caution">
    <text evidence="2">The sequence shown here is derived from an EMBL/GenBank/DDBJ whole genome shotgun (WGS) entry which is preliminary data.</text>
</comment>
<feature type="compositionally biased region" description="Basic and acidic residues" evidence="1">
    <location>
        <begin position="29"/>
        <end position="42"/>
    </location>
</feature>
<protein>
    <submittedName>
        <fullName evidence="2">Uncharacterized protein</fullName>
    </submittedName>
</protein>
<evidence type="ECO:0000313" key="2">
    <source>
        <dbReference type="EMBL" id="KAK6940437.1"/>
    </source>
</evidence>